<dbReference type="SMART" id="SM00448">
    <property type="entry name" value="REC"/>
    <property type="match status" value="1"/>
</dbReference>
<dbReference type="OrthoDB" id="342399at2"/>
<dbReference type="Pfam" id="PF12833">
    <property type="entry name" value="HTH_18"/>
    <property type="match status" value="1"/>
</dbReference>
<dbReference type="Proteomes" id="UP000184184">
    <property type="component" value="Unassembled WGS sequence"/>
</dbReference>
<dbReference type="AlphaFoldDB" id="A0A1M7N5W1"/>
<dbReference type="Pfam" id="PF00072">
    <property type="entry name" value="Response_reg"/>
    <property type="match status" value="1"/>
</dbReference>
<dbReference type="InterPro" id="IPR009057">
    <property type="entry name" value="Homeodomain-like_sf"/>
</dbReference>
<dbReference type="InterPro" id="IPR001789">
    <property type="entry name" value="Sig_transdc_resp-reg_receiver"/>
</dbReference>
<dbReference type="CDD" id="cd17536">
    <property type="entry name" value="REC_YesN-like"/>
    <property type="match status" value="1"/>
</dbReference>
<dbReference type="InterPro" id="IPR051552">
    <property type="entry name" value="HptR"/>
</dbReference>
<dbReference type="SMART" id="SM00342">
    <property type="entry name" value="HTH_ARAC"/>
    <property type="match status" value="1"/>
</dbReference>
<evidence type="ECO:0000256" key="3">
    <source>
        <dbReference type="ARBA" id="ARBA00022553"/>
    </source>
</evidence>
<feature type="domain" description="HTH araC/xylS-type" evidence="9">
    <location>
        <begin position="411"/>
        <end position="509"/>
    </location>
</feature>
<reference evidence="11 12" key="1">
    <citation type="submission" date="2016-11" db="EMBL/GenBank/DDBJ databases">
        <authorList>
            <person name="Jaros S."/>
            <person name="Januszkiewicz K."/>
            <person name="Wedrychowicz H."/>
        </authorList>
    </citation>
    <scope>NUCLEOTIDE SEQUENCE [LARGE SCALE GENOMIC DNA]</scope>
    <source>
        <strain evidence="11 12">CGMCC 1.10681</strain>
    </source>
</reference>
<dbReference type="PROSITE" id="PS01124">
    <property type="entry name" value="HTH_ARAC_FAMILY_2"/>
    <property type="match status" value="1"/>
</dbReference>
<evidence type="ECO:0000256" key="8">
    <source>
        <dbReference type="PROSITE-ProRule" id="PRU00169"/>
    </source>
</evidence>
<dbReference type="PROSITE" id="PS50110">
    <property type="entry name" value="RESPONSE_REGULATORY"/>
    <property type="match status" value="1"/>
</dbReference>
<evidence type="ECO:0000256" key="7">
    <source>
        <dbReference type="ARBA" id="ARBA00023163"/>
    </source>
</evidence>
<keyword evidence="2" id="KW-0963">Cytoplasm</keyword>
<dbReference type="RefSeq" id="WP_073201259.1">
    <property type="nucleotide sequence ID" value="NZ_FRCZ01000002.1"/>
</dbReference>
<evidence type="ECO:0000256" key="6">
    <source>
        <dbReference type="ARBA" id="ARBA00023125"/>
    </source>
</evidence>
<evidence type="ECO:0000256" key="1">
    <source>
        <dbReference type="ARBA" id="ARBA00004496"/>
    </source>
</evidence>
<evidence type="ECO:0000259" key="10">
    <source>
        <dbReference type="PROSITE" id="PS50110"/>
    </source>
</evidence>
<dbReference type="Gene3D" id="1.10.10.60">
    <property type="entry name" value="Homeodomain-like"/>
    <property type="match status" value="2"/>
</dbReference>
<dbReference type="EMBL" id="FRCZ01000002">
    <property type="protein sequence ID" value="SHM98955.1"/>
    <property type="molecule type" value="Genomic_DNA"/>
</dbReference>
<keyword evidence="3 8" id="KW-0597">Phosphoprotein</keyword>
<dbReference type="PANTHER" id="PTHR42713">
    <property type="entry name" value="HISTIDINE KINASE-RELATED"/>
    <property type="match status" value="1"/>
</dbReference>
<accession>A0A1M7N5W1</accession>
<evidence type="ECO:0000313" key="11">
    <source>
        <dbReference type="EMBL" id="SHM98955.1"/>
    </source>
</evidence>
<dbReference type="GO" id="GO:0005737">
    <property type="term" value="C:cytoplasm"/>
    <property type="evidence" value="ECO:0007669"/>
    <property type="project" value="UniProtKB-SubCell"/>
</dbReference>
<protein>
    <submittedName>
        <fullName evidence="11">Two-component system, response regulator YesN</fullName>
    </submittedName>
</protein>
<evidence type="ECO:0000256" key="4">
    <source>
        <dbReference type="ARBA" id="ARBA00023012"/>
    </source>
</evidence>
<dbReference type="PRINTS" id="PR00032">
    <property type="entry name" value="HTHARAC"/>
</dbReference>
<proteinExistence type="predicted"/>
<keyword evidence="5" id="KW-0805">Transcription regulation</keyword>
<dbReference type="GO" id="GO:0000160">
    <property type="term" value="P:phosphorelay signal transduction system"/>
    <property type="evidence" value="ECO:0007669"/>
    <property type="project" value="UniProtKB-KW"/>
</dbReference>
<feature type="modified residue" description="4-aspartylphosphate" evidence="8">
    <location>
        <position position="55"/>
    </location>
</feature>
<keyword evidence="12" id="KW-1185">Reference proteome</keyword>
<evidence type="ECO:0000256" key="5">
    <source>
        <dbReference type="ARBA" id="ARBA00023015"/>
    </source>
</evidence>
<evidence type="ECO:0000256" key="2">
    <source>
        <dbReference type="ARBA" id="ARBA00022490"/>
    </source>
</evidence>
<dbReference type="InterPro" id="IPR020449">
    <property type="entry name" value="Tscrpt_reg_AraC-type_HTH"/>
</dbReference>
<dbReference type="InterPro" id="IPR018060">
    <property type="entry name" value="HTH_AraC"/>
</dbReference>
<evidence type="ECO:0000259" key="9">
    <source>
        <dbReference type="PROSITE" id="PS01124"/>
    </source>
</evidence>
<dbReference type="PROSITE" id="PS00041">
    <property type="entry name" value="HTH_ARAC_FAMILY_1"/>
    <property type="match status" value="1"/>
</dbReference>
<dbReference type="SUPFAM" id="SSF52172">
    <property type="entry name" value="CheY-like"/>
    <property type="match status" value="1"/>
</dbReference>
<organism evidence="11 12">
    <name type="scientific">Gracilibacillus kekensis</name>
    <dbReference type="NCBI Taxonomy" id="1027249"/>
    <lineage>
        <taxon>Bacteria</taxon>
        <taxon>Bacillati</taxon>
        <taxon>Bacillota</taxon>
        <taxon>Bacilli</taxon>
        <taxon>Bacillales</taxon>
        <taxon>Bacillaceae</taxon>
        <taxon>Gracilibacillus</taxon>
    </lineage>
</organism>
<comment type="subcellular location">
    <subcellularLocation>
        <location evidence="1">Cytoplasm</location>
    </subcellularLocation>
</comment>
<dbReference type="GO" id="GO:0043565">
    <property type="term" value="F:sequence-specific DNA binding"/>
    <property type="evidence" value="ECO:0007669"/>
    <property type="project" value="InterPro"/>
</dbReference>
<keyword evidence="7" id="KW-0804">Transcription</keyword>
<sequence length="515" mass="60701">MYKVYLVDDDVYVRKGIKTLIDWETYGFSICGEADNGEDALADIKQLQPELILTDIRMPVLDGLDLIKCTKESLTYSPYFIVISGYTDFKYAQRALRYGVKDFILKPVDQEEIHQTLDRVANAIQKDSESRHIQDKIEVMTEVKKILFDESCNKNKNYHHPFFSGETYTFVKAEFNSMDIDYQSCFTAIEKELLTLKGQEHYVWFEDNVNCFGLVINNHFLKANNLTFRQFLTQQYNIYTTQLNLDINLYSGNTVDGIESISMSYKAAKKCVQFKYLFNKQIITNEMIEDKDVYFIDLDQSYYDDMLEFIEENNQKKIEEQLVKMIETCQEMNFAKDAFRTVINRLNHKILKSIKEVDGNEQEISTLKEMLEWEEFSLTLDQLTDLWLQFIKEATMLLANLNQNNMKGTIYQIKKYIHSHFDQPITLKSIANKFYMNPVYMGQLFKKTYGIYFKDYILSVRMDEAKKLLRKTDLKVYEVAEKVGFTNPDYFVTQFEKNVGTTPSQYRKKLMEQIS</sequence>
<dbReference type="Gene3D" id="3.40.50.2300">
    <property type="match status" value="1"/>
</dbReference>
<dbReference type="SUPFAM" id="SSF46689">
    <property type="entry name" value="Homeodomain-like"/>
    <property type="match status" value="2"/>
</dbReference>
<dbReference type="STRING" id="1027249.SAMN05216179_1538"/>
<keyword evidence="4" id="KW-0902">Two-component regulatory system</keyword>
<name>A0A1M7N5W1_9BACI</name>
<feature type="domain" description="Response regulatory" evidence="10">
    <location>
        <begin position="3"/>
        <end position="121"/>
    </location>
</feature>
<dbReference type="InterPro" id="IPR018062">
    <property type="entry name" value="HTH_AraC-typ_CS"/>
</dbReference>
<dbReference type="PANTHER" id="PTHR42713:SF3">
    <property type="entry name" value="TRANSCRIPTIONAL REGULATORY PROTEIN HPTR"/>
    <property type="match status" value="1"/>
</dbReference>
<dbReference type="InterPro" id="IPR011006">
    <property type="entry name" value="CheY-like_superfamily"/>
</dbReference>
<dbReference type="GO" id="GO:0003700">
    <property type="term" value="F:DNA-binding transcription factor activity"/>
    <property type="evidence" value="ECO:0007669"/>
    <property type="project" value="InterPro"/>
</dbReference>
<evidence type="ECO:0000313" key="12">
    <source>
        <dbReference type="Proteomes" id="UP000184184"/>
    </source>
</evidence>
<gene>
    <name evidence="11" type="ORF">SAMN05216179_1538</name>
</gene>
<keyword evidence="6" id="KW-0238">DNA-binding</keyword>